<sequence length="521" mass="56543">MTIAAMSPSHALTTLTPPTSSHGNESSWTYSTDRLENSSLREKQSSLHTSSSRAPLVSQNGNSYASNHFTSTDPTARKIASTDQLARAARAEETGHLSSPYVDSNQEDGTPADSTKSMHYGKTVSSNGPIGDFYAEDPNDPNSHWIHRDKLAKIENEELQAAGFILPKGRASSKARQRDRSVENVTRSRKNSKTAEVGTQDITVPSWDLRLPEEVSANDYFVSGGAKGGSRIPVAKTSPLPIREQHLDRDAPVHKKRDGSPDTSVLRYQNARSRSASASIKADTTPPSKSAGLTPAKRSTTESESPKKATTLGTRKPSTKSTSGRPKTRSGPNRGSMSGERPSTRSGELSGGSGSKQMEGDPPWMVSAYIPDPRLPPDQQLLPTVAKRLQQEKMEREGKFGSIYDKEFRPLTEEGFNKPPEGIVDLPSLSPPQGDIEKTGREWPLKEIDPNAKTPSSPSKAGGYSTMPKIQDKAHMSPMPSPRSPLNPPTTNQINTQQVVRVPEEPQEEPQKKGCGCCIVM</sequence>
<organism evidence="2 3">
    <name type="scientific">Zalerion maritima</name>
    <dbReference type="NCBI Taxonomy" id="339359"/>
    <lineage>
        <taxon>Eukaryota</taxon>
        <taxon>Fungi</taxon>
        <taxon>Dikarya</taxon>
        <taxon>Ascomycota</taxon>
        <taxon>Pezizomycotina</taxon>
        <taxon>Sordariomycetes</taxon>
        <taxon>Lulworthiomycetidae</taxon>
        <taxon>Lulworthiales</taxon>
        <taxon>Lulworthiaceae</taxon>
        <taxon>Zalerion</taxon>
    </lineage>
</organism>
<feature type="compositionally biased region" description="Polar residues" evidence="1">
    <location>
        <begin position="101"/>
        <end position="128"/>
    </location>
</feature>
<evidence type="ECO:0000313" key="3">
    <source>
        <dbReference type="Proteomes" id="UP001201980"/>
    </source>
</evidence>
<feature type="compositionally biased region" description="Polar residues" evidence="1">
    <location>
        <begin position="319"/>
        <end position="336"/>
    </location>
</feature>
<accession>A0AAD5RGQ2</accession>
<reference evidence="2" key="1">
    <citation type="submission" date="2022-07" db="EMBL/GenBank/DDBJ databases">
        <title>Draft genome sequence of Zalerion maritima ATCC 34329, a (micro)plastics degrading marine fungus.</title>
        <authorList>
            <person name="Paco A."/>
            <person name="Goncalves M.F.M."/>
            <person name="Rocha-Santos T.A.P."/>
            <person name="Alves A."/>
        </authorList>
    </citation>
    <scope>NUCLEOTIDE SEQUENCE</scope>
    <source>
        <strain evidence="2">ATCC 34329</strain>
    </source>
</reference>
<feature type="compositionally biased region" description="Polar residues" evidence="1">
    <location>
        <begin position="46"/>
        <end position="74"/>
    </location>
</feature>
<proteinExistence type="predicted"/>
<dbReference type="AlphaFoldDB" id="A0AAD5RGQ2"/>
<keyword evidence="3" id="KW-1185">Reference proteome</keyword>
<feature type="region of interest" description="Disordered" evidence="1">
    <location>
        <begin position="223"/>
        <end position="379"/>
    </location>
</feature>
<feature type="compositionally biased region" description="Basic and acidic residues" evidence="1">
    <location>
        <begin position="435"/>
        <end position="450"/>
    </location>
</feature>
<feature type="region of interest" description="Disordered" evidence="1">
    <location>
        <begin position="167"/>
        <end position="199"/>
    </location>
</feature>
<feature type="compositionally biased region" description="Basic and acidic residues" evidence="1">
    <location>
        <begin position="33"/>
        <end position="45"/>
    </location>
</feature>
<evidence type="ECO:0008006" key="4">
    <source>
        <dbReference type="Google" id="ProtNLM"/>
    </source>
</evidence>
<evidence type="ECO:0000256" key="1">
    <source>
        <dbReference type="SAM" id="MobiDB-lite"/>
    </source>
</evidence>
<feature type="compositionally biased region" description="Pro residues" evidence="1">
    <location>
        <begin position="479"/>
        <end position="488"/>
    </location>
</feature>
<gene>
    <name evidence="2" type="ORF">MKZ38_008809</name>
</gene>
<evidence type="ECO:0000313" key="2">
    <source>
        <dbReference type="EMBL" id="KAJ2893293.1"/>
    </source>
</evidence>
<feature type="compositionally biased region" description="Polar residues" evidence="1">
    <location>
        <begin position="10"/>
        <end position="32"/>
    </location>
</feature>
<protein>
    <recommendedName>
        <fullName evidence="4">TeaA receptor TeaR</fullName>
    </recommendedName>
</protein>
<name>A0AAD5RGQ2_9PEZI</name>
<feature type="region of interest" description="Disordered" evidence="1">
    <location>
        <begin position="411"/>
        <end position="521"/>
    </location>
</feature>
<dbReference type="EMBL" id="JAKWBI020000627">
    <property type="protein sequence ID" value="KAJ2893293.1"/>
    <property type="molecule type" value="Genomic_DNA"/>
</dbReference>
<comment type="caution">
    <text evidence="2">The sequence shown here is derived from an EMBL/GenBank/DDBJ whole genome shotgun (WGS) entry which is preliminary data.</text>
</comment>
<feature type="region of interest" description="Disordered" evidence="1">
    <location>
        <begin position="1"/>
        <end position="145"/>
    </location>
</feature>
<dbReference type="Proteomes" id="UP001201980">
    <property type="component" value="Unassembled WGS sequence"/>
</dbReference>
<feature type="compositionally biased region" description="Basic and acidic residues" evidence="1">
    <location>
        <begin position="243"/>
        <end position="253"/>
    </location>
</feature>